<dbReference type="AlphaFoldDB" id="A0A255ZV55"/>
<evidence type="ECO:0000313" key="4">
    <source>
        <dbReference type="Proteomes" id="UP000216035"/>
    </source>
</evidence>
<dbReference type="Gene3D" id="1.10.260.40">
    <property type="entry name" value="lambda repressor-like DNA-binding domains"/>
    <property type="match status" value="1"/>
</dbReference>
<sequence>MTLFGDNIRHLRIKKNLSQDKVAQALFITRGRYAKYEEGKAEPPYDVLRRIAALYNISIDLLLALDVKKVDIESLIKLDDNKIVLPITVDSFGRNSIELVSHRARAGYLSGYSDPEYIESLPQISIPFLGPGKYRAFPISGDSMPPHNDNTYVIGRYIDNLGEIRKGKTYIVVTANEGITYKRLADKEDDSITVASDNVIYAPYKIKLSEIIQIWEFGCSITTKEAIPDDLSNVNLKEVLLDLRKDIKQLKKS</sequence>
<dbReference type="Pfam" id="PF00717">
    <property type="entry name" value="Peptidase_S24"/>
    <property type="match status" value="1"/>
</dbReference>
<dbReference type="RefSeq" id="WP_094486090.1">
    <property type="nucleotide sequence ID" value="NZ_NOXX01000189.1"/>
</dbReference>
<dbReference type="InterPro" id="IPR039418">
    <property type="entry name" value="LexA-like"/>
</dbReference>
<dbReference type="SUPFAM" id="SSF51306">
    <property type="entry name" value="LexA/Signal peptidase"/>
    <property type="match status" value="1"/>
</dbReference>
<keyword evidence="1" id="KW-0238">DNA-binding</keyword>
<dbReference type="InterPro" id="IPR036286">
    <property type="entry name" value="LexA/Signal_pep-like_sf"/>
</dbReference>
<dbReference type="OrthoDB" id="3831186at2"/>
<dbReference type="Gene3D" id="2.10.109.10">
    <property type="entry name" value="Umud Fragment, subunit A"/>
    <property type="match status" value="1"/>
</dbReference>
<dbReference type="SUPFAM" id="SSF47413">
    <property type="entry name" value="lambda repressor-like DNA-binding domains"/>
    <property type="match status" value="1"/>
</dbReference>
<dbReference type="InterPro" id="IPR010982">
    <property type="entry name" value="Lambda_DNA-bd_dom_sf"/>
</dbReference>
<dbReference type="InterPro" id="IPR001387">
    <property type="entry name" value="Cro/C1-type_HTH"/>
</dbReference>
<evidence type="ECO:0000256" key="1">
    <source>
        <dbReference type="ARBA" id="ARBA00023125"/>
    </source>
</evidence>
<protein>
    <submittedName>
        <fullName evidence="3">XRE family transcriptional regulator</fullName>
    </submittedName>
</protein>
<dbReference type="CDD" id="cd06529">
    <property type="entry name" value="S24_LexA-like"/>
    <property type="match status" value="1"/>
</dbReference>
<accession>A0A255ZV55</accession>
<dbReference type="PANTHER" id="PTHR46558">
    <property type="entry name" value="TRACRIPTIONAL REGULATORY PROTEIN-RELATED-RELATED"/>
    <property type="match status" value="1"/>
</dbReference>
<dbReference type="Proteomes" id="UP000216035">
    <property type="component" value="Unassembled WGS sequence"/>
</dbReference>
<gene>
    <name evidence="3" type="ORF">CHX27_07210</name>
</gene>
<proteinExistence type="predicted"/>
<name>A0A255ZV55_9FLAO</name>
<evidence type="ECO:0000259" key="2">
    <source>
        <dbReference type="PROSITE" id="PS50943"/>
    </source>
</evidence>
<dbReference type="EMBL" id="NOXX01000189">
    <property type="protein sequence ID" value="OYQ44795.1"/>
    <property type="molecule type" value="Genomic_DNA"/>
</dbReference>
<dbReference type="GO" id="GO:0003677">
    <property type="term" value="F:DNA binding"/>
    <property type="evidence" value="ECO:0007669"/>
    <property type="project" value="UniProtKB-KW"/>
</dbReference>
<keyword evidence="4" id="KW-1185">Reference proteome</keyword>
<dbReference type="Pfam" id="PF12844">
    <property type="entry name" value="HTH_19"/>
    <property type="match status" value="1"/>
</dbReference>
<dbReference type="PROSITE" id="PS50943">
    <property type="entry name" value="HTH_CROC1"/>
    <property type="match status" value="1"/>
</dbReference>
<dbReference type="InterPro" id="IPR015927">
    <property type="entry name" value="Peptidase_S24_S26A/B/C"/>
</dbReference>
<reference evidence="3 4" key="1">
    <citation type="submission" date="2017-07" db="EMBL/GenBank/DDBJ databases">
        <title>Flavobacterium cyanobacteriorum sp. nov., isolated from cyanobacterial aggregates in a eutrophic lake.</title>
        <authorList>
            <person name="Cai H."/>
        </authorList>
    </citation>
    <scope>NUCLEOTIDE SEQUENCE [LARGE SCALE GENOMIC DNA]</scope>
    <source>
        <strain evidence="3 4">TH167</strain>
    </source>
</reference>
<dbReference type="PANTHER" id="PTHR46558:SF11">
    <property type="entry name" value="HTH-TYPE TRANSCRIPTIONAL REGULATOR XRE"/>
    <property type="match status" value="1"/>
</dbReference>
<dbReference type="SMART" id="SM00530">
    <property type="entry name" value="HTH_XRE"/>
    <property type="match status" value="1"/>
</dbReference>
<comment type="caution">
    <text evidence="3">The sequence shown here is derived from an EMBL/GenBank/DDBJ whole genome shotgun (WGS) entry which is preliminary data.</text>
</comment>
<feature type="domain" description="HTH cro/C1-type" evidence="2">
    <location>
        <begin position="8"/>
        <end position="62"/>
    </location>
</feature>
<organism evidence="3 4">
    <name type="scientific">Flavobacterium aurantiibacter</name>
    <dbReference type="NCBI Taxonomy" id="2023067"/>
    <lineage>
        <taxon>Bacteria</taxon>
        <taxon>Pseudomonadati</taxon>
        <taxon>Bacteroidota</taxon>
        <taxon>Flavobacteriia</taxon>
        <taxon>Flavobacteriales</taxon>
        <taxon>Flavobacteriaceae</taxon>
        <taxon>Flavobacterium</taxon>
    </lineage>
</organism>
<dbReference type="CDD" id="cd00093">
    <property type="entry name" value="HTH_XRE"/>
    <property type="match status" value="1"/>
</dbReference>
<evidence type="ECO:0000313" key="3">
    <source>
        <dbReference type="EMBL" id="OYQ44795.1"/>
    </source>
</evidence>